<accession>M2U3V8</accession>
<dbReference type="Proteomes" id="UP000016936">
    <property type="component" value="Unassembled WGS sequence"/>
</dbReference>
<evidence type="ECO:0000313" key="3">
    <source>
        <dbReference type="Proteomes" id="UP000016936"/>
    </source>
</evidence>
<reference evidence="3" key="2">
    <citation type="journal article" date="2013" name="PLoS Genet.">
        <title>Comparative genome structure, secondary metabolite, and effector coding capacity across Cochliobolus pathogens.</title>
        <authorList>
            <person name="Condon B.J."/>
            <person name="Leng Y."/>
            <person name="Wu D."/>
            <person name="Bushley K.E."/>
            <person name="Ohm R.A."/>
            <person name="Otillar R."/>
            <person name="Martin J."/>
            <person name="Schackwitz W."/>
            <person name="Grimwood J."/>
            <person name="MohdZainudin N."/>
            <person name="Xue C."/>
            <person name="Wang R."/>
            <person name="Manning V.A."/>
            <person name="Dhillon B."/>
            <person name="Tu Z.J."/>
            <person name="Steffenson B.J."/>
            <person name="Salamov A."/>
            <person name="Sun H."/>
            <person name="Lowry S."/>
            <person name="LaButti K."/>
            <person name="Han J."/>
            <person name="Copeland A."/>
            <person name="Lindquist E."/>
            <person name="Barry K."/>
            <person name="Schmutz J."/>
            <person name="Baker S.E."/>
            <person name="Ciuffetti L.M."/>
            <person name="Grigoriev I.V."/>
            <person name="Zhong S."/>
            <person name="Turgeon B.G."/>
        </authorList>
    </citation>
    <scope>NUCLEOTIDE SEQUENCE [LARGE SCALE GENOMIC DNA]</scope>
    <source>
        <strain evidence="3">C5 / ATCC 48332 / race O</strain>
    </source>
</reference>
<dbReference type="Pfam" id="PF06985">
    <property type="entry name" value="HET"/>
    <property type="match status" value="1"/>
</dbReference>
<dbReference type="OMA" id="CICQERI"/>
<dbReference type="AlphaFoldDB" id="M2U3V8"/>
<keyword evidence="3" id="KW-1185">Reference proteome</keyword>
<reference evidence="2 3" key="1">
    <citation type="journal article" date="2012" name="PLoS Pathog.">
        <title>Diverse lifestyles and strategies of plant pathogenesis encoded in the genomes of eighteen Dothideomycetes fungi.</title>
        <authorList>
            <person name="Ohm R.A."/>
            <person name="Feau N."/>
            <person name="Henrissat B."/>
            <person name="Schoch C.L."/>
            <person name="Horwitz B.A."/>
            <person name="Barry K.W."/>
            <person name="Condon B.J."/>
            <person name="Copeland A.C."/>
            <person name="Dhillon B."/>
            <person name="Glaser F."/>
            <person name="Hesse C.N."/>
            <person name="Kosti I."/>
            <person name="LaButti K."/>
            <person name="Lindquist E.A."/>
            <person name="Lucas S."/>
            <person name="Salamov A.A."/>
            <person name="Bradshaw R.E."/>
            <person name="Ciuffetti L."/>
            <person name="Hamelin R.C."/>
            <person name="Kema G.H.J."/>
            <person name="Lawrence C."/>
            <person name="Scott J.A."/>
            <person name="Spatafora J.W."/>
            <person name="Turgeon B.G."/>
            <person name="de Wit P.J.G.M."/>
            <person name="Zhong S."/>
            <person name="Goodwin S.B."/>
            <person name="Grigoriev I.V."/>
        </authorList>
    </citation>
    <scope>NUCLEOTIDE SEQUENCE [LARGE SCALE GENOMIC DNA]</scope>
    <source>
        <strain evidence="3">C5 / ATCC 48332 / race O</strain>
    </source>
</reference>
<organism evidence="2 3">
    <name type="scientific">Cochliobolus heterostrophus (strain C5 / ATCC 48332 / race O)</name>
    <name type="common">Southern corn leaf blight fungus</name>
    <name type="synonym">Bipolaris maydis</name>
    <dbReference type="NCBI Taxonomy" id="701091"/>
    <lineage>
        <taxon>Eukaryota</taxon>
        <taxon>Fungi</taxon>
        <taxon>Dikarya</taxon>
        <taxon>Ascomycota</taxon>
        <taxon>Pezizomycotina</taxon>
        <taxon>Dothideomycetes</taxon>
        <taxon>Pleosporomycetidae</taxon>
        <taxon>Pleosporales</taxon>
        <taxon>Pleosporineae</taxon>
        <taxon>Pleosporaceae</taxon>
        <taxon>Bipolaris</taxon>
    </lineage>
</organism>
<dbReference type="EMBL" id="KB445573">
    <property type="protein sequence ID" value="EMD93234.1"/>
    <property type="molecule type" value="Genomic_DNA"/>
</dbReference>
<name>M2U3V8_COCH5</name>
<evidence type="ECO:0000259" key="1">
    <source>
        <dbReference type="Pfam" id="PF06985"/>
    </source>
</evidence>
<evidence type="ECO:0000313" key="2">
    <source>
        <dbReference type="EMBL" id="EMD93234.1"/>
    </source>
</evidence>
<sequence>MIQCELVTVSLKEVSGAFDALSYVWGYASVKEQIKMDGEIIEVTCNLEAALRRIRNTEKAKLLWVDALCINQQDTKEKNIQVMRMKDIYTMCARVLVWLGD</sequence>
<dbReference type="InterPro" id="IPR052895">
    <property type="entry name" value="HetReg/Transcr_Mod"/>
</dbReference>
<dbReference type="PANTHER" id="PTHR24148">
    <property type="entry name" value="ANKYRIN REPEAT DOMAIN-CONTAINING PROTEIN 39 HOMOLOG-RELATED"/>
    <property type="match status" value="1"/>
</dbReference>
<feature type="domain" description="Heterokaryon incompatibility" evidence="1">
    <location>
        <begin position="18"/>
        <end position="100"/>
    </location>
</feature>
<feature type="non-terminal residue" evidence="2">
    <location>
        <position position="101"/>
    </location>
</feature>
<dbReference type="OrthoDB" id="2157530at2759"/>
<gene>
    <name evidence="2" type="ORF">COCHEDRAFT_68545</name>
</gene>
<dbReference type="STRING" id="701091.M2U3V8"/>
<protein>
    <recommendedName>
        <fullName evidence="1">Heterokaryon incompatibility domain-containing protein</fullName>
    </recommendedName>
</protein>
<dbReference type="InterPro" id="IPR010730">
    <property type="entry name" value="HET"/>
</dbReference>
<dbReference type="HOGENOM" id="CLU_004184_6_2_1"/>
<proteinExistence type="predicted"/>
<dbReference type="PANTHER" id="PTHR24148:SF64">
    <property type="entry name" value="HETEROKARYON INCOMPATIBILITY DOMAIN-CONTAINING PROTEIN"/>
    <property type="match status" value="1"/>
</dbReference>